<sequence length="172" mass="18775">MLHDDSNLVVVGECRMNNKLANFFIFSSTRIVRNKAAEKAKHVHHQQQSQNSGTPPGHLPQSPQMTATDPQDSNGGNSGPNSLNGTEGRISSGYSINGILGIQHSNDPNVNNMKRKRVDDHASVVDGYPRYECAAHLITFTNPYFGSANASVRSSHCSQAFDFLGNSEIMFN</sequence>
<dbReference type="STRING" id="568069.A0A1J1J885"/>
<dbReference type="AlphaFoldDB" id="A0A1J1J885"/>
<evidence type="ECO:0000313" key="3">
    <source>
        <dbReference type="Proteomes" id="UP000183832"/>
    </source>
</evidence>
<feature type="compositionally biased region" description="Polar residues" evidence="1">
    <location>
        <begin position="61"/>
        <end position="72"/>
    </location>
</feature>
<reference evidence="2 3" key="1">
    <citation type="submission" date="2015-04" db="EMBL/GenBank/DDBJ databases">
        <authorList>
            <person name="Syromyatnikov M.Y."/>
            <person name="Popov V.N."/>
        </authorList>
    </citation>
    <scope>NUCLEOTIDE SEQUENCE [LARGE SCALE GENOMIC DNA]</scope>
</reference>
<feature type="compositionally biased region" description="Low complexity" evidence="1">
    <location>
        <begin position="73"/>
        <end position="85"/>
    </location>
</feature>
<name>A0A1J1J885_9DIPT</name>
<dbReference type="OrthoDB" id="8069612at2759"/>
<keyword evidence="3" id="KW-1185">Reference proteome</keyword>
<evidence type="ECO:0000313" key="2">
    <source>
        <dbReference type="EMBL" id="CRL07980.1"/>
    </source>
</evidence>
<gene>
    <name evidence="2" type="ORF">CLUMA_CG021219</name>
</gene>
<dbReference type="EMBL" id="CVRI01000074">
    <property type="protein sequence ID" value="CRL07980.1"/>
    <property type="molecule type" value="Genomic_DNA"/>
</dbReference>
<proteinExistence type="predicted"/>
<protein>
    <submittedName>
        <fullName evidence="2">CLUMA_CG021219, isoform A</fullName>
    </submittedName>
</protein>
<organism evidence="2 3">
    <name type="scientific">Clunio marinus</name>
    <dbReference type="NCBI Taxonomy" id="568069"/>
    <lineage>
        <taxon>Eukaryota</taxon>
        <taxon>Metazoa</taxon>
        <taxon>Ecdysozoa</taxon>
        <taxon>Arthropoda</taxon>
        <taxon>Hexapoda</taxon>
        <taxon>Insecta</taxon>
        <taxon>Pterygota</taxon>
        <taxon>Neoptera</taxon>
        <taxon>Endopterygota</taxon>
        <taxon>Diptera</taxon>
        <taxon>Nematocera</taxon>
        <taxon>Chironomoidea</taxon>
        <taxon>Chironomidae</taxon>
        <taxon>Clunio</taxon>
    </lineage>
</organism>
<dbReference type="Proteomes" id="UP000183832">
    <property type="component" value="Unassembled WGS sequence"/>
</dbReference>
<evidence type="ECO:0000256" key="1">
    <source>
        <dbReference type="SAM" id="MobiDB-lite"/>
    </source>
</evidence>
<accession>A0A1J1J885</accession>
<feature type="region of interest" description="Disordered" evidence="1">
    <location>
        <begin position="36"/>
        <end position="88"/>
    </location>
</feature>